<dbReference type="GO" id="GO:0102758">
    <property type="term" value="F:very-long-chain enoyl-CoA reductase activity"/>
    <property type="evidence" value="ECO:0007669"/>
    <property type="project" value="UniProtKB-EC"/>
</dbReference>
<evidence type="ECO:0000256" key="1">
    <source>
        <dbReference type="ARBA" id="ARBA00004141"/>
    </source>
</evidence>
<keyword evidence="12" id="KW-1185">Reference proteome</keyword>
<dbReference type="Pfam" id="PF02544">
    <property type="entry name" value="Steroid_dh"/>
    <property type="match status" value="1"/>
</dbReference>
<comment type="similarity">
    <text evidence="2">Belongs to the steroid 5-alpha reductase family.</text>
</comment>
<keyword evidence="4 9" id="KW-0812">Transmembrane</keyword>
<dbReference type="PANTHER" id="PTHR10556">
    <property type="entry name" value="3-OXO-5-ALPHA-STEROID 4-DEHYDROGENASE"/>
    <property type="match status" value="1"/>
</dbReference>
<feature type="transmembrane region" description="Helical" evidence="9">
    <location>
        <begin position="190"/>
        <end position="214"/>
    </location>
</feature>
<gene>
    <name evidence="11" type="primary">TSC13</name>
    <name evidence="11" type="ORF">Q9L58_006037</name>
</gene>
<keyword evidence="8 9" id="KW-0472">Membrane</keyword>
<evidence type="ECO:0000313" key="12">
    <source>
        <dbReference type="Proteomes" id="UP001447188"/>
    </source>
</evidence>
<reference evidence="11 12" key="1">
    <citation type="submission" date="2024-02" db="EMBL/GenBank/DDBJ databases">
        <title>Discinaceae phylogenomics.</title>
        <authorList>
            <person name="Dirks A.C."/>
            <person name="James T.Y."/>
        </authorList>
    </citation>
    <scope>NUCLEOTIDE SEQUENCE [LARGE SCALE GENOMIC DNA]</scope>
    <source>
        <strain evidence="11 12">ACD0624</strain>
    </source>
</reference>
<feature type="transmembrane region" description="Helical" evidence="9">
    <location>
        <begin position="226"/>
        <end position="244"/>
    </location>
</feature>
<dbReference type="InterPro" id="IPR001104">
    <property type="entry name" value="3-oxo-5_a-steroid_4-DH_C"/>
</dbReference>
<keyword evidence="3" id="KW-0444">Lipid biosynthesis</keyword>
<dbReference type="PROSITE" id="PS50244">
    <property type="entry name" value="S5A_REDUCTASE"/>
    <property type="match status" value="1"/>
</dbReference>
<evidence type="ECO:0000256" key="9">
    <source>
        <dbReference type="SAM" id="Phobius"/>
    </source>
</evidence>
<dbReference type="PANTHER" id="PTHR10556:SF28">
    <property type="entry name" value="VERY-LONG-CHAIN ENOYL-COA REDUCTASE"/>
    <property type="match status" value="1"/>
</dbReference>
<keyword evidence="7" id="KW-0443">Lipid metabolism</keyword>
<dbReference type="Gene3D" id="1.20.120.1630">
    <property type="match status" value="1"/>
</dbReference>
<evidence type="ECO:0000259" key="10">
    <source>
        <dbReference type="Pfam" id="PF02544"/>
    </source>
</evidence>
<dbReference type="EMBL" id="JBBBZM010000079">
    <property type="protein sequence ID" value="KAL0635008.1"/>
    <property type="molecule type" value="Genomic_DNA"/>
</dbReference>
<organism evidence="11 12">
    <name type="scientific">Discina gigas</name>
    <dbReference type="NCBI Taxonomy" id="1032678"/>
    <lineage>
        <taxon>Eukaryota</taxon>
        <taxon>Fungi</taxon>
        <taxon>Dikarya</taxon>
        <taxon>Ascomycota</taxon>
        <taxon>Pezizomycotina</taxon>
        <taxon>Pezizomycetes</taxon>
        <taxon>Pezizales</taxon>
        <taxon>Discinaceae</taxon>
        <taxon>Discina</taxon>
    </lineage>
</organism>
<protein>
    <submittedName>
        <fullName evidence="11">3-oxo-5a-steroid 4- dehydrogenase</fullName>
        <ecNumber evidence="11">1.3.1.93</ecNumber>
    </submittedName>
</protein>
<keyword evidence="6 11" id="KW-0560">Oxidoreductase</keyword>
<dbReference type="EC" id="1.3.1.93" evidence="11"/>
<proteinExistence type="inferred from homology"/>
<evidence type="ECO:0000313" key="11">
    <source>
        <dbReference type="EMBL" id="KAL0635008.1"/>
    </source>
</evidence>
<name>A0ABR3GGC2_9PEZI</name>
<feature type="domain" description="3-oxo-5-alpha-steroid 4-dehydrogenase C-terminal" evidence="10">
    <location>
        <begin position="177"/>
        <end position="336"/>
    </location>
</feature>
<dbReference type="InterPro" id="IPR039357">
    <property type="entry name" value="SRD5A/TECR"/>
</dbReference>
<evidence type="ECO:0000256" key="8">
    <source>
        <dbReference type="ARBA" id="ARBA00023136"/>
    </source>
</evidence>
<evidence type="ECO:0000256" key="3">
    <source>
        <dbReference type="ARBA" id="ARBA00022516"/>
    </source>
</evidence>
<comment type="caution">
    <text evidence="11">The sequence shown here is derived from an EMBL/GenBank/DDBJ whole genome shotgun (WGS) entry which is preliminary data.</text>
</comment>
<dbReference type="Proteomes" id="UP001447188">
    <property type="component" value="Unassembled WGS sequence"/>
</dbReference>
<keyword evidence="5 9" id="KW-1133">Transmembrane helix</keyword>
<accession>A0ABR3GGC2</accession>
<evidence type="ECO:0000256" key="4">
    <source>
        <dbReference type="ARBA" id="ARBA00022692"/>
    </source>
</evidence>
<evidence type="ECO:0000256" key="2">
    <source>
        <dbReference type="ARBA" id="ARBA00007742"/>
    </source>
</evidence>
<sequence length="336" mass="37771">MIELQWCNLGRPIKKLPSTISVDLATGTTESLYTRLSAQTGLSRDRLRLTKGSDGSVVTVKKDSGKDVTVEELGLRNGSMIYVKDLGSQIGWRTVFVIEYLGPLVLHPLVFFLLRPYIYLNSAFNPLSYIPFLTTYNSTDAVPSPTSTQALLCLLITLNFVKREIETLFVHRFSASTMPFSYVFRNSAHYWILCGINMSIFLYIPAASTAASWWPKALLPENNAMITYAAVAVWVFAQVSNFVTHMTLRGLRPEGSKKRAIPTGYGFDSVTCPNYSFEVLSWIAITVLSGGNWSAWVFTAVGGFTMMRWAQKKERRYRKEFGSAYRKKKVMIPGVL</sequence>
<evidence type="ECO:0000256" key="7">
    <source>
        <dbReference type="ARBA" id="ARBA00023098"/>
    </source>
</evidence>
<feature type="transmembrane region" description="Helical" evidence="9">
    <location>
        <begin position="90"/>
        <end position="114"/>
    </location>
</feature>
<comment type="subcellular location">
    <subcellularLocation>
        <location evidence="1">Membrane</location>
        <topology evidence="1">Multi-pass membrane protein</topology>
    </subcellularLocation>
</comment>
<evidence type="ECO:0000256" key="6">
    <source>
        <dbReference type="ARBA" id="ARBA00023002"/>
    </source>
</evidence>
<evidence type="ECO:0000256" key="5">
    <source>
        <dbReference type="ARBA" id="ARBA00022989"/>
    </source>
</evidence>